<protein>
    <submittedName>
        <fullName evidence="3">Uncharacterized protein</fullName>
    </submittedName>
</protein>
<feature type="region of interest" description="Disordered" evidence="1">
    <location>
        <begin position="43"/>
        <end position="73"/>
    </location>
</feature>
<dbReference type="AlphaFoldDB" id="A0A8J2IKH4"/>
<dbReference type="Proteomes" id="UP000693738">
    <property type="component" value="Unassembled WGS sequence"/>
</dbReference>
<comment type="caution">
    <text evidence="3">The sequence shown here is derived from an EMBL/GenBank/DDBJ whole genome shotgun (WGS) entry which is preliminary data.</text>
</comment>
<organism evidence="3 4">
    <name type="scientific">Fusarium equiseti</name>
    <name type="common">Fusarium scirpi</name>
    <dbReference type="NCBI Taxonomy" id="61235"/>
    <lineage>
        <taxon>Eukaryota</taxon>
        <taxon>Fungi</taxon>
        <taxon>Dikarya</taxon>
        <taxon>Ascomycota</taxon>
        <taxon>Pezizomycotina</taxon>
        <taxon>Sordariomycetes</taxon>
        <taxon>Hypocreomycetidae</taxon>
        <taxon>Hypocreales</taxon>
        <taxon>Nectriaceae</taxon>
        <taxon>Fusarium</taxon>
        <taxon>Fusarium incarnatum-equiseti species complex</taxon>
    </lineage>
</organism>
<feature type="compositionally biased region" description="Low complexity" evidence="1">
    <location>
        <begin position="49"/>
        <end position="63"/>
    </location>
</feature>
<feature type="chain" id="PRO_5035215914" evidence="2">
    <location>
        <begin position="21"/>
        <end position="113"/>
    </location>
</feature>
<keyword evidence="2" id="KW-0732">Signal</keyword>
<proteinExistence type="predicted"/>
<evidence type="ECO:0000313" key="3">
    <source>
        <dbReference type="EMBL" id="CAG7559020.1"/>
    </source>
</evidence>
<name>A0A8J2IKH4_FUSEQ</name>
<reference evidence="3" key="1">
    <citation type="submission" date="2021-05" db="EMBL/GenBank/DDBJ databases">
        <authorList>
            <person name="Khan N."/>
        </authorList>
    </citation>
    <scope>NUCLEOTIDE SEQUENCE</scope>
</reference>
<evidence type="ECO:0000256" key="1">
    <source>
        <dbReference type="SAM" id="MobiDB-lite"/>
    </source>
</evidence>
<feature type="signal peptide" evidence="2">
    <location>
        <begin position="1"/>
        <end position="20"/>
    </location>
</feature>
<evidence type="ECO:0000313" key="4">
    <source>
        <dbReference type="Proteomes" id="UP000693738"/>
    </source>
</evidence>
<evidence type="ECO:0000256" key="2">
    <source>
        <dbReference type="SAM" id="SignalP"/>
    </source>
</evidence>
<accession>A0A8J2IKH4</accession>
<sequence>MKATFFVSLILSLGVAATPAVDTTTIEDGGYTYTGIDKSTISVSGKANSMSSSPSLPSVASKPDATASPATLPMLTASPESASALETTAAGLAAVDVCSASPAPALDSAGPKL</sequence>
<dbReference type="EMBL" id="CAJSTJ010000128">
    <property type="protein sequence ID" value="CAG7559020.1"/>
    <property type="molecule type" value="Genomic_DNA"/>
</dbReference>
<gene>
    <name evidence="3" type="ORF">FEQUK3_LOCUS4712</name>
</gene>